<keyword evidence="2" id="KW-1185">Reference proteome</keyword>
<sequence>MGKHFATLVALEESNMKQVLANYARMLDGGLHADLSIQTQNDFTLAHRGVLASISSVLQAKLEDVSSDEEQQTRTAVIKLDELGTTKAVRAFLRLLYTGSLDLEGISWEHILEIFAACHKFQVPVCMKQACASALGEMLTVHNCLRILEQAEMYDKALMKKSEKFVAKNFRSVVLAEGFEDLAKRKPAVLVDLVRTKMTCSAHKRICLCLAKLLIYSGSRSL</sequence>
<protein>
    <submittedName>
        <fullName evidence="1">Uncharacterized protein</fullName>
    </submittedName>
</protein>
<reference evidence="2" key="1">
    <citation type="journal article" date="2024" name="Proc. Natl. Acad. Sci. U.S.A.">
        <title>Extraordinary preservation of gene collinearity over three hundred million years revealed in homosporous lycophytes.</title>
        <authorList>
            <person name="Li C."/>
            <person name="Wickell D."/>
            <person name="Kuo L.Y."/>
            <person name="Chen X."/>
            <person name="Nie B."/>
            <person name="Liao X."/>
            <person name="Peng D."/>
            <person name="Ji J."/>
            <person name="Jenkins J."/>
            <person name="Williams M."/>
            <person name="Shu S."/>
            <person name="Plott C."/>
            <person name="Barry K."/>
            <person name="Rajasekar S."/>
            <person name="Grimwood J."/>
            <person name="Han X."/>
            <person name="Sun S."/>
            <person name="Hou Z."/>
            <person name="He W."/>
            <person name="Dai G."/>
            <person name="Sun C."/>
            <person name="Schmutz J."/>
            <person name="Leebens-Mack J.H."/>
            <person name="Li F.W."/>
            <person name="Wang L."/>
        </authorList>
    </citation>
    <scope>NUCLEOTIDE SEQUENCE [LARGE SCALE GENOMIC DNA]</scope>
    <source>
        <strain evidence="2">cv. PW_Plant_1</strain>
    </source>
</reference>
<organism evidence="1 2">
    <name type="scientific">Diphasiastrum complanatum</name>
    <name type="common">Issler's clubmoss</name>
    <name type="synonym">Lycopodium complanatum</name>
    <dbReference type="NCBI Taxonomy" id="34168"/>
    <lineage>
        <taxon>Eukaryota</taxon>
        <taxon>Viridiplantae</taxon>
        <taxon>Streptophyta</taxon>
        <taxon>Embryophyta</taxon>
        <taxon>Tracheophyta</taxon>
        <taxon>Lycopodiopsida</taxon>
        <taxon>Lycopodiales</taxon>
        <taxon>Lycopodiaceae</taxon>
        <taxon>Lycopodioideae</taxon>
        <taxon>Diphasiastrum</taxon>
    </lineage>
</organism>
<gene>
    <name evidence="1" type="ORF">O6H91_09G013800</name>
</gene>
<name>A0ACC2CLK1_DIPCM</name>
<evidence type="ECO:0000313" key="1">
    <source>
        <dbReference type="EMBL" id="KAJ7542826.1"/>
    </source>
</evidence>
<comment type="caution">
    <text evidence="1">The sequence shown here is derived from an EMBL/GenBank/DDBJ whole genome shotgun (WGS) entry which is preliminary data.</text>
</comment>
<proteinExistence type="predicted"/>
<evidence type="ECO:0000313" key="2">
    <source>
        <dbReference type="Proteomes" id="UP001162992"/>
    </source>
</evidence>
<dbReference type="Proteomes" id="UP001162992">
    <property type="component" value="Chromosome 9"/>
</dbReference>
<dbReference type="EMBL" id="CM055100">
    <property type="protein sequence ID" value="KAJ7542826.1"/>
    <property type="molecule type" value="Genomic_DNA"/>
</dbReference>
<accession>A0ACC2CLK1</accession>